<evidence type="ECO:0000256" key="1">
    <source>
        <dbReference type="SAM" id="MobiDB-lite"/>
    </source>
</evidence>
<reference evidence="3" key="1">
    <citation type="submission" date="2018-05" db="EMBL/GenBank/DDBJ databases">
        <authorList>
            <person name="Li X."/>
        </authorList>
    </citation>
    <scope>NUCLEOTIDE SEQUENCE [LARGE SCALE GENOMIC DNA]</scope>
    <source>
        <strain evidence="3">LX32</strain>
    </source>
</reference>
<feature type="region of interest" description="Disordered" evidence="1">
    <location>
        <begin position="38"/>
        <end position="66"/>
    </location>
</feature>
<name>A0A328AMM3_9CAUL</name>
<dbReference type="EMBL" id="QFYQ01000001">
    <property type="protein sequence ID" value="RAK55651.1"/>
    <property type="molecule type" value="Genomic_DNA"/>
</dbReference>
<accession>A0A328AMM3</accession>
<dbReference type="RefSeq" id="WP_111529399.1">
    <property type="nucleotide sequence ID" value="NZ_JBHRSG010000003.1"/>
</dbReference>
<protein>
    <submittedName>
        <fullName evidence="2">Uncharacterized protein</fullName>
    </submittedName>
</protein>
<feature type="region of interest" description="Disordered" evidence="1">
    <location>
        <begin position="1"/>
        <end position="22"/>
    </location>
</feature>
<organism evidence="2 3">
    <name type="scientific">Phenylobacterium soli</name>
    <dbReference type="NCBI Taxonomy" id="2170551"/>
    <lineage>
        <taxon>Bacteria</taxon>
        <taxon>Pseudomonadati</taxon>
        <taxon>Pseudomonadota</taxon>
        <taxon>Alphaproteobacteria</taxon>
        <taxon>Caulobacterales</taxon>
        <taxon>Caulobacteraceae</taxon>
        <taxon>Phenylobacterium</taxon>
    </lineage>
</organism>
<sequence length="199" mass="21236">MTLADTGQARPNGRSPDGLSKDFPNVLAKVKEKISYSPAKRVQQMSRSPRLAIGPSGKKMHLSTDRVRARPAVSPTLSMNIGMTAIGLGVWGLMFPKSVARTLGVDAPAPVIQAIFGLREMWTGLTLAGDPTKSGMLWTRVAGDAFDIAVLKALDNPRNAQRGAAKAALGFVLAVTALDVITAIRMTNVKRNCVSEARR</sequence>
<gene>
    <name evidence="2" type="ORF">DJ017_14600</name>
</gene>
<comment type="caution">
    <text evidence="2">The sequence shown here is derived from an EMBL/GenBank/DDBJ whole genome shotgun (WGS) entry which is preliminary data.</text>
</comment>
<keyword evidence="3" id="KW-1185">Reference proteome</keyword>
<dbReference type="OrthoDB" id="6166765at2"/>
<evidence type="ECO:0000313" key="2">
    <source>
        <dbReference type="EMBL" id="RAK55651.1"/>
    </source>
</evidence>
<evidence type="ECO:0000313" key="3">
    <source>
        <dbReference type="Proteomes" id="UP000249254"/>
    </source>
</evidence>
<dbReference type="AlphaFoldDB" id="A0A328AMM3"/>
<proteinExistence type="predicted"/>
<dbReference type="Proteomes" id="UP000249254">
    <property type="component" value="Unassembled WGS sequence"/>
</dbReference>